<evidence type="ECO:0000256" key="2">
    <source>
        <dbReference type="ARBA" id="ARBA00004651"/>
    </source>
</evidence>
<dbReference type="PANTHER" id="PTHR45339">
    <property type="entry name" value="HYBRID SIGNAL TRANSDUCTION HISTIDINE KINASE J"/>
    <property type="match status" value="1"/>
</dbReference>
<dbReference type="RefSeq" id="WP_188915962.1">
    <property type="nucleotide sequence ID" value="NZ_BMKG01000008.1"/>
</dbReference>
<evidence type="ECO:0000256" key="9">
    <source>
        <dbReference type="ARBA" id="ARBA00022777"/>
    </source>
</evidence>
<evidence type="ECO:0000256" key="4">
    <source>
        <dbReference type="ARBA" id="ARBA00022475"/>
    </source>
</evidence>
<dbReference type="SUPFAM" id="SSF52172">
    <property type="entry name" value="CheY-like"/>
    <property type="match status" value="1"/>
</dbReference>
<dbReference type="Pfam" id="PF08448">
    <property type="entry name" value="PAS_4"/>
    <property type="match status" value="2"/>
</dbReference>
<dbReference type="InterPro" id="IPR035965">
    <property type="entry name" value="PAS-like_dom_sf"/>
</dbReference>
<evidence type="ECO:0000256" key="7">
    <source>
        <dbReference type="ARBA" id="ARBA00022692"/>
    </source>
</evidence>
<protein>
    <recommendedName>
        <fullName evidence="3">histidine kinase</fullName>
        <ecNumber evidence="3">2.7.13.3</ecNumber>
    </recommendedName>
</protein>
<feature type="domain" description="HAMP" evidence="20">
    <location>
        <begin position="320"/>
        <end position="373"/>
    </location>
</feature>
<evidence type="ECO:0000313" key="23">
    <source>
        <dbReference type="Proteomes" id="UP000622638"/>
    </source>
</evidence>
<dbReference type="InterPro" id="IPR013656">
    <property type="entry name" value="PAS_4"/>
</dbReference>
<evidence type="ECO:0000256" key="10">
    <source>
        <dbReference type="ARBA" id="ARBA00022840"/>
    </source>
</evidence>
<keyword evidence="12" id="KW-0902">Two-component regulatory system</keyword>
<dbReference type="InterPro" id="IPR000014">
    <property type="entry name" value="PAS"/>
</dbReference>
<dbReference type="NCBIfam" id="TIGR00229">
    <property type="entry name" value="sensory_box"/>
    <property type="match status" value="2"/>
</dbReference>
<dbReference type="SMART" id="SM00388">
    <property type="entry name" value="HisKA"/>
    <property type="match status" value="1"/>
</dbReference>
<dbReference type="InterPro" id="IPR005467">
    <property type="entry name" value="His_kinase_dom"/>
</dbReference>
<dbReference type="PROSITE" id="PS50112">
    <property type="entry name" value="PAS"/>
    <property type="match status" value="2"/>
</dbReference>
<dbReference type="Gene3D" id="6.10.340.10">
    <property type="match status" value="1"/>
</dbReference>
<evidence type="ECO:0000256" key="8">
    <source>
        <dbReference type="ARBA" id="ARBA00022741"/>
    </source>
</evidence>
<evidence type="ECO:0000259" key="19">
    <source>
        <dbReference type="PROSITE" id="PS50112"/>
    </source>
</evidence>
<dbReference type="PROSITE" id="PS50885">
    <property type="entry name" value="HAMP"/>
    <property type="match status" value="1"/>
</dbReference>
<evidence type="ECO:0000256" key="6">
    <source>
        <dbReference type="ARBA" id="ARBA00022679"/>
    </source>
</evidence>
<keyword evidence="9" id="KW-0418">Kinase</keyword>
<evidence type="ECO:0000256" key="1">
    <source>
        <dbReference type="ARBA" id="ARBA00000085"/>
    </source>
</evidence>
<feature type="domain" description="Response regulatory" evidence="18">
    <location>
        <begin position="1175"/>
        <end position="1292"/>
    </location>
</feature>
<evidence type="ECO:0000256" key="11">
    <source>
        <dbReference type="ARBA" id="ARBA00022989"/>
    </source>
</evidence>
<organism evidence="22 23">
    <name type="scientific">Pseudoduganella buxea</name>
    <dbReference type="NCBI Taxonomy" id="1949069"/>
    <lineage>
        <taxon>Bacteria</taxon>
        <taxon>Pseudomonadati</taxon>
        <taxon>Pseudomonadota</taxon>
        <taxon>Betaproteobacteria</taxon>
        <taxon>Burkholderiales</taxon>
        <taxon>Oxalobacteraceae</taxon>
        <taxon>Telluria group</taxon>
        <taxon>Pseudoduganella</taxon>
    </lineage>
</organism>
<dbReference type="Gene3D" id="1.20.120.160">
    <property type="entry name" value="HPT domain"/>
    <property type="match status" value="1"/>
</dbReference>
<evidence type="ECO:0000256" key="16">
    <source>
        <dbReference type="SAM" id="Phobius"/>
    </source>
</evidence>
<dbReference type="Proteomes" id="UP000622638">
    <property type="component" value="Unassembled WGS sequence"/>
</dbReference>
<dbReference type="SUPFAM" id="SSF47384">
    <property type="entry name" value="Homodimeric domain of signal transducing histidine kinase"/>
    <property type="match status" value="1"/>
</dbReference>
<comment type="caution">
    <text evidence="22">The sequence shown here is derived from an EMBL/GenBank/DDBJ whole genome shotgun (WGS) entry which is preliminary data.</text>
</comment>
<gene>
    <name evidence="22" type="ORF">GCM10011572_22230</name>
</gene>
<accession>A0ABQ1KHF6</accession>
<evidence type="ECO:0000313" key="22">
    <source>
        <dbReference type="EMBL" id="GGB99837.1"/>
    </source>
</evidence>
<evidence type="ECO:0000256" key="12">
    <source>
        <dbReference type="ARBA" id="ARBA00023012"/>
    </source>
</evidence>
<name>A0ABQ1KHF6_9BURK</name>
<comment type="catalytic activity">
    <reaction evidence="1">
        <text>ATP + protein L-histidine = ADP + protein N-phospho-L-histidine.</text>
        <dbReference type="EC" id="2.7.13.3"/>
    </reaction>
</comment>
<dbReference type="InterPro" id="IPR001789">
    <property type="entry name" value="Sig_transdc_resp-reg_receiver"/>
</dbReference>
<dbReference type="SMART" id="SM00387">
    <property type="entry name" value="HATPase_c"/>
    <property type="match status" value="1"/>
</dbReference>
<dbReference type="Pfam" id="PF00989">
    <property type="entry name" value="PAS"/>
    <property type="match status" value="1"/>
</dbReference>
<dbReference type="InterPro" id="IPR036641">
    <property type="entry name" value="HPT_dom_sf"/>
</dbReference>
<dbReference type="InterPro" id="IPR011006">
    <property type="entry name" value="CheY-like_superfamily"/>
</dbReference>
<dbReference type="SMART" id="SM00448">
    <property type="entry name" value="REC"/>
    <property type="match status" value="1"/>
</dbReference>
<keyword evidence="7 16" id="KW-0812">Transmembrane</keyword>
<feature type="domain" description="HPt" evidence="21">
    <location>
        <begin position="1329"/>
        <end position="1426"/>
    </location>
</feature>
<dbReference type="CDD" id="cd16922">
    <property type="entry name" value="HATPase_EvgS-ArcB-TorS-like"/>
    <property type="match status" value="1"/>
</dbReference>
<evidence type="ECO:0000256" key="13">
    <source>
        <dbReference type="ARBA" id="ARBA00023136"/>
    </source>
</evidence>
<dbReference type="EC" id="2.7.13.3" evidence="3"/>
<dbReference type="SUPFAM" id="SSF55785">
    <property type="entry name" value="PYP-like sensor domain (PAS domain)"/>
    <property type="match status" value="3"/>
</dbReference>
<evidence type="ECO:0000259" key="18">
    <source>
        <dbReference type="PROSITE" id="PS50110"/>
    </source>
</evidence>
<dbReference type="SMART" id="SM00091">
    <property type="entry name" value="PAS"/>
    <property type="match status" value="3"/>
</dbReference>
<evidence type="ECO:0000259" key="20">
    <source>
        <dbReference type="PROSITE" id="PS50885"/>
    </source>
</evidence>
<dbReference type="Pfam" id="PF02743">
    <property type="entry name" value="dCache_1"/>
    <property type="match status" value="1"/>
</dbReference>
<evidence type="ECO:0000256" key="14">
    <source>
        <dbReference type="PROSITE-ProRule" id="PRU00110"/>
    </source>
</evidence>
<dbReference type="CDD" id="cd00082">
    <property type="entry name" value="HisKA"/>
    <property type="match status" value="1"/>
</dbReference>
<dbReference type="Gene3D" id="3.40.50.2300">
    <property type="match status" value="1"/>
</dbReference>
<feature type="transmembrane region" description="Helical" evidence="16">
    <location>
        <begin position="16"/>
        <end position="38"/>
    </location>
</feature>
<dbReference type="SUPFAM" id="SSF55874">
    <property type="entry name" value="ATPase domain of HSP90 chaperone/DNA topoisomerase II/histidine kinase"/>
    <property type="match status" value="1"/>
</dbReference>
<dbReference type="PROSITE" id="PS50894">
    <property type="entry name" value="HPT"/>
    <property type="match status" value="1"/>
</dbReference>
<dbReference type="Gene3D" id="3.30.450.20">
    <property type="entry name" value="PAS domain"/>
    <property type="match status" value="4"/>
</dbReference>
<evidence type="ECO:0000259" key="21">
    <source>
        <dbReference type="PROSITE" id="PS50894"/>
    </source>
</evidence>
<evidence type="ECO:0000256" key="15">
    <source>
        <dbReference type="PROSITE-ProRule" id="PRU00169"/>
    </source>
</evidence>
<evidence type="ECO:0000256" key="5">
    <source>
        <dbReference type="ARBA" id="ARBA00022553"/>
    </source>
</evidence>
<dbReference type="Pfam" id="PF02518">
    <property type="entry name" value="HATPase_c"/>
    <property type="match status" value="1"/>
</dbReference>
<dbReference type="InterPro" id="IPR003660">
    <property type="entry name" value="HAMP_dom"/>
</dbReference>
<dbReference type="Gene3D" id="3.30.565.10">
    <property type="entry name" value="Histidine kinase-like ATPase, C-terminal domain"/>
    <property type="match status" value="1"/>
</dbReference>
<dbReference type="PROSITE" id="PS50109">
    <property type="entry name" value="HIS_KIN"/>
    <property type="match status" value="1"/>
</dbReference>
<dbReference type="PANTHER" id="PTHR45339:SF1">
    <property type="entry name" value="HYBRID SIGNAL TRANSDUCTION HISTIDINE KINASE J"/>
    <property type="match status" value="1"/>
</dbReference>
<dbReference type="EMBL" id="BMKG01000008">
    <property type="protein sequence ID" value="GGB99837.1"/>
    <property type="molecule type" value="Genomic_DNA"/>
</dbReference>
<dbReference type="InterPro" id="IPR036097">
    <property type="entry name" value="HisK_dim/P_sf"/>
</dbReference>
<feature type="modified residue" description="4-aspartylphosphate" evidence="15">
    <location>
        <position position="1226"/>
    </location>
</feature>
<dbReference type="InterPro" id="IPR003661">
    <property type="entry name" value="HisK_dim/P_dom"/>
</dbReference>
<comment type="subcellular location">
    <subcellularLocation>
        <location evidence="2">Cell membrane</location>
        <topology evidence="2">Multi-pass membrane protein</topology>
    </subcellularLocation>
</comment>
<evidence type="ECO:0000259" key="17">
    <source>
        <dbReference type="PROSITE" id="PS50109"/>
    </source>
</evidence>
<dbReference type="InterPro" id="IPR004358">
    <property type="entry name" value="Sig_transdc_His_kin-like_C"/>
</dbReference>
<dbReference type="InterPro" id="IPR003594">
    <property type="entry name" value="HATPase_dom"/>
</dbReference>
<dbReference type="InterPro" id="IPR033479">
    <property type="entry name" value="dCache_1"/>
</dbReference>
<reference evidence="23" key="1">
    <citation type="journal article" date="2019" name="Int. J. Syst. Evol. Microbiol.">
        <title>The Global Catalogue of Microorganisms (GCM) 10K type strain sequencing project: providing services to taxonomists for standard genome sequencing and annotation.</title>
        <authorList>
            <consortium name="The Broad Institute Genomics Platform"/>
            <consortium name="The Broad Institute Genome Sequencing Center for Infectious Disease"/>
            <person name="Wu L."/>
            <person name="Ma J."/>
        </authorList>
    </citation>
    <scope>NUCLEOTIDE SEQUENCE [LARGE SCALE GENOMIC DNA]</scope>
    <source>
        <strain evidence="23">CGMCC 1.15931</strain>
    </source>
</reference>
<feature type="domain" description="PAS" evidence="19">
    <location>
        <begin position="403"/>
        <end position="474"/>
    </location>
</feature>
<feature type="modified residue" description="Phosphohistidine" evidence="14">
    <location>
        <position position="1368"/>
    </location>
</feature>
<feature type="transmembrane region" description="Helical" evidence="16">
    <location>
        <begin position="296"/>
        <end position="316"/>
    </location>
</feature>
<dbReference type="InterPro" id="IPR013767">
    <property type="entry name" value="PAS_fold"/>
</dbReference>
<dbReference type="PRINTS" id="PR00344">
    <property type="entry name" value="BCTRLSENSOR"/>
</dbReference>
<dbReference type="CDD" id="cd00130">
    <property type="entry name" value="PAS"/>
    <property type="match status" value="1"/>
</dbReference>
<dbReference type="PROSITE" id="PS50110">
    <property type="entry name" value="RESPONSE_REGULATORY"/>
    <property type="match status" value="1"/>
</dbReference>
<proteinExistence type="predicted"/>
<keyword evidence="10" id="KW-0067">ATP-binding</keyword>
<feature type="domain" description="Histidine kinase" evidence="17">
    <location>
        <begin position="805"/>
        <end position="1024"/>
    </location>
</feature>
<dbReference type="Pfam" id="PF00512">
    <property type="entry name" value="HisKA"/>
    <property type="match status" value="1"/>
</dbReference>
<keyword evidence="4" id="KW-1003">Cell membrane</keyword>
<keyword evidence="23" id="KW-1185">Reference proteome</keyword>
<dbReference type="InterPro" id="IPR008207">
    <property type="entry name" value="Sig_transdc_His_kin_Hpt_dom"/>
</dbReference>
<dbReference type="Gene3D" id="1.10.287.130">
    <property type="match status" value="1"/>
</dbReference>
<dbReference type="CDD" id="cd17546">
    <property type="entry name" value="REC_hyHK_CKI1_RcsC-like"/>
    <property type="match status" value="1"/>
</dbReference>
<evidence type="ECO:0000256" key="3">
    <source>
        <dbReference type="ARBA" id="ARBA00012438"/>
    </source>
</evidence>
<keyword evidence="13 16" id="KW-0472">Membrane</keyword>
<keyword evidence="11 16" id="KW-1133">Transmembrane helix</keyword>
<keyword evidence="6" id="KW-0808">Transferase</keyword>
<dbReference type="InterPro" id="IPR036890">
    <property type="entry name" value="HATPase_C_sf"/>
</dbReference>
<dbReference type="SUPFAM" id="SSF47226">
    <property type="entry name" value="Histidine-containing phosphotransfer domain, HPT domain"/>
    <property type="match status" value="1"/>
</dbReference>
<keyword evidence="5 15" id="KW-0597">Phosphoprotein</keyword>
<keyword evidence="8" id="KW-0547">Nucleotide-binding</keyword>
<dbReference type="Pfam" id="PF01627">
    <property type="entry name" value="Hpt"/>
    <property type="match status" value="1"/>
</dbReference>
<sequence>MTVPTFLPRQRLGTSLALWASASALLLTVVLVILLGYLSTDELKRMIGDGLAERARHGAEQLDATLHERYRDVQLLAARREFSEPGLPDAERRHIVEQLQSSYPMYAWIGWVAPSGKVATATGGLLEGANVATRPWFSGALGGKFVHDVHEAVLLARLLPAQRDGPPRFVDIAFPVRDAAGRVVGVLGAHLNWRWAEQIRSSLDRTADGGEQTLIVDRTGKVLSGPAGLTGSAIVSGAVTAARAGRPDSREERWADGRSYLVGAASTRGFGTNPGLGWVVLTRQEVRAAYGPVRELQLRVFGVGLAVALGFSLLGWRVSRRITQPLLDAATSAAAIEQGDDHAIDVAPGSFFELTALTGAVNASLQRLHEQQKQLTQMNVELERRVEQRTGDLARSLDSVRRSEERIRTILETAQDAFVGMDSAGRITGWNPQAEQMFGWRRDEVLGTLLHEVVVPASLREAHQRGLRRFLETGEGRVLGRRLELMAQRRGGEEFPVEMTIGLIDVGGERSFGAFINDISVRRRIERELESERALLTAVLEAIDVAVAACDEAGNLTLFNRAAREIYGMPRKGDLPVDWARHSSVYQPDGVEPMPPTMVPLARALAGETISGIEIVIAPPGQPARHLLCSGHALVGADGARLGAVVASSDITARRKAERQLADSERFLRTMADNNPALIGYIDSGHVYRFVNRTYCVTLNLEADAIVGRHMRDVLGESAYAVLLPLVERALAGEAVHFETDFQHPGWPRYFMGDYIPNVDANGVVQGFHTMVTDITDRKMAELGQARNERLAQAASRAKSEFVANVSHEIRTPMNAVLGLAHLLDSTGLTPQQREYVGMIQSCGKTLVGIINDVLDFSKIEAGKVDIAALPFPLTQLVEGVATAMRASGKALDLAVDVAPDLPATYIGDITRLQQVVLNLVSNALKFTGEGGVTVVIDRLSQHGSTATLRIEVRDTGIGISEEQVARLFRPFEQADAGISRRFGGTGLGLAIARQLTELMGGRIAVSSQPGQGSTFTVTLPLTCAQSAAPVQMPPGGRLVLIDGGAASRAAVGHAATALGWSVLAGPDAEQALALLDDLPMDDMPVDAVLSGVGQDDTARVQAALAARWPGHAVTVLQLTGGPERNPVPLAGAVPLARPVTAAGLLAVLGARERPVQAAPVEAVVLPATGLAGARILLVEDNALNQLVAKGILEPTGVILTVVGNGQEAVDAMRLDAARFDLVLMDVQMPVMDGYTATRLLRTQLGVRQPILAMSAGVTAAEREECMAAGMNDFIAKPIDVEQMMETLREYLDRDGEAAPAAPAAPAANPAGSFNVDRLAALSAADSSQRQALVTLVERMAREAPAELTRARQAWQDGDGRAAAAVLHALRGAVGSLGARDFAAASLRLEMALREERAVECAALFDEVVRELGATTAAARRWLAAQPAAAAMPAPAGALPGEPPAQWQRWLTLLTERDLDAVTLYEELRGWLLPQLAPAPLAAVTAGMAALDFDAVLAALPAHLQPDHDPDQENQ</sequence>
<dbReference type="Pfam" id="PF00072">
    <property type="entry name" value="Response_reg"/>
    <property type="match status" value="1"/>
</dbReference>
<feature type="domain" description="PAS" evidence="19">
    <location>
        <begin position="532"/>
        <end position="572"/>
    </location>
</feature>